<dbReference type="EMBL" id="ABID01000045">
    <property type="protein sequence ID" value="EDQ03094.1"/>
    <property type="molecule type" value="Genomic_DNA"/>
</dbReference>
<reference evidence="1 2" key="1">
    <citation type="submission" date="2007-11" db="EMBL/GenBank/DDBJ databases">
        <authorList>
            <person name="Wagner-Dobler I."/>
            <person name="Ferriera S."/>
            <person name="Johnson J."/>
            <person name="Kravitz S."/>
            <person name="Beeson K."/>
            <person name="Sutton G."/>
            <person name="Rogers Y.-H."/>
            <person name="Friedman R."/>
            <person name="Frazier M."/>
            <person name="Venter J.C."/>
        </authorList>
    </citation>
    <scope>NUCLEOTIDE SEQUENCE [LARGE SCALE GENOMIC DNA]</scope>
    <source>
        <strain evidence="1 2">HEL-45</strain>
    </source>
</reference>
<name>A0ABP2D487_9RHOB</name>
<sequence length="60" mass="6255">MGSGMMIGGAIFALSGQFAALVGHSSRIILSGHTLQTTIKINLRFLSPEARPSISAQKNA</sequence>
<evidence type="ECO:0000313" key="1">
    <source>
        <dbReference type="EMBL" id="EDQ03094.1"/>
    </source>
</evidence>
<keyword evidence="2" id="KW-1185">Reference proteome</keyword>
<dbReference type="Proteomes" id="UP000003257">
    <property type="component" value="Unassembled WGS sequence"/>
</dbReference>
<proteinExistence type="predicted"/>
<protein>
    <submittedName>
        <fullName evidence="1">Uncharacterized protein</fullName>
    </submittedName>
</protein>
<organism evidence="1 2">
    <name type="scientific">Sulfitobacter indolifex HEL-45</name>
    <dbReference type="NCBI Taxonomy" id="391624"/>
    <lineage>
        <taxon>Bacteria</taxon>
        <taxon>Pseudomonadati</taxon>
        <taxon>Pseudomonadota</taxon>
        <taxon>Alphaproteobacteria</taxon>
        <taxon>Rhodobacterales</taxon>
        <taxon>Roseobacteraceae</taxon>
        <taxon>Sulfitobacter</taxon>
    </lineage>
</organism>
<evidence type="ECO:0000313" key="2">
    <source>
        <dbReference type="Proteomes" id="UP000003257"/>
    </source>
</evidence>
<accession>A0ABP2D487</accession>
<comment type="caution">
    <text evidence="1">The sequence shown here is derived from an EMBL/GenBank/DDBJ whole genome shotgun (WGS) entry which is preliminary data.</text>
</comment>
<gene>
    <name evidence="1" type="ORF">OIHEL45_18976</name>
</gene>